<feature type="transmembrane region" description="Helical" evidence="1">
    <location>
        <begin position="336"/>
        <end position="360"/>
    </location>
</feature>
<dbReference type="AlphaFoldDB" id="A0A109DE98"/>
<dbReference type="RefSeq" id="WP_060462076.1">
    <property type="nucleotide sequence ID" value="NZ_AP025162.1"/>
</dbReference>
<sequence>MRSQYFQATFRIARKSKKNMLLAVLLVLCMIFAVLVVEKQKINDGYRQWRDYNESVHVNADYFSSNLLRKKDYKQTFNNLNKQAEYLAGVQNGEVFDSPQDYLQNSKKLVQTMLAGYQNNYRGASTLNVPPKYQLQQKLVVYDYLYQHHLAIVMNSKESSTYLIYILGLVGMFLFLYVLFIASDSWMINLSHPTLLKNIPYQIRDEVEGKFIINLALTLLPLVIGVLGSYLFAGFKNGFNSLNYPAVLYFGKISAVPLWLYCLLYLVYAVVLVMFVTSLALLLNQLTHSVYLTIFIAALVYSISLLPGSIAKYLFFLPSAYLNISKVLDGTVASQSIIPANWAVGMTILLVWAVVLVIWFRHLVNQGGVEK</sequence>
<reference evidence="2 3" key="1">
    <citation type="journal article" date="2016" name="Microbiology (Mosc.)">
        <title>Comparison of Lactobacillus crispatus isolates from Lactobacillus-dominated vaginal microbiomes with isolates from microbiomes containing bacterial vaginosis-associated bacteria.</title>
        <authorList>
            <person name="Abdelmaksoud A.A."/>
            <person name="Koparde V.N."/>
            <person name="Sheth N.U."/>
            <person name="Serrano M.G."/>
            <person name="Glascock A.L."/>
            <person name="Fettweis J.M."/>
            <person name="Strauss Iii J.F."/>
            <person name="Buck G.A."/>
            <person name="Jefferson K.K."/>
        </authorList>
    </citation>
    <scope>NUCLEOTIDE SEQUENCE [LARGE SCALE GENOMIC DNA]</scope>
    <source>
        <strain evidence="2 3">VMC3</strain>
    </source>
</reference>
<dbReference type="PATRIC" id="fig|47770.28.peg.519"/>
<accession>A0A109DE98</accession>
<proteinExistence type="predicted"/>
<feature type="transmembrane region" description="Helical" evidence="1">
    <location>
        <begin position="162"/>
        <end position="182"/>
    </location>
</feature>
<protein>
    <recommendedName>
        <fullName evidence="4">ABC transporter permease</fullName>
    </recommendedName>
</protein>
<evidence type="ECO:0008006" key="4">
    <source>
        <dbReference type="Google" id="ProtNLM"/>
    </source>
</evidence>
<keyword evidence="1" id="KW-1133">Transmembrane helix</keyword>
<keyword evidence="1" id="KW-0472">Membrane</keyword>
<keyword evidence="1" id="KW-0812">Transmembrane</keyword>
<dbReference type="Proteomes" id="UP000067598">
    <property type="component" value="Unassembled WGS sequence"/>
</dbReference>
<feature type="transmembrane region" description="Helical" evidence="1">
    <location>
        <begin position="290"/>
        <end position="316"/>
    </location>
</feature>
<gene>
    <name evidence="2" type="ORF">AEL95_05600</name>
</gene>
<dbReference type="EMBL" id="LJGP01000018">
    <property type="protein sequence ID" value="KWU03788.1"/>
    <property type="molecule type" value="Genomic_DNA"/>
</dbReference>
<feature type="transmembrane region" description="Helical" evidence="1">
    <location>
        <begin position="258"/>
        <end position="283"/>
    </location>
</feature>
<organism evidence="2 3">
    <name type="scientific">Lactobacillus crispatus</name>
    <dbReference type="NCBI Taxonomy" id="47770"/>
    <lineage>
        <taxon>Bacteria</taxon>
        <taxon>Bacillati</taxon>
        <taxon>Bacillota</taxon>
        <taxon>Bacilli</taxon>
        <taxon>Lactobacillales</taxon>
        <taxon>Lactobacillaceae</taxon>
        <taxon>Lactobacillus</taxon>
    </lineage>
</organism>
<comment type="caution">
    <text evidence="2">The sequence shown here is derived from an EMBL/GenBank/DDBJ whole genome shotgun (WGS) entry which is preliminary data.</text>
</comment>
<evidence type="ECO:0000313" key="2">
    <source>
        <dbReference type="EMBL" id="KWU03788.1"/>
    </source>
</evidence>
<feature type="transmembrane region" description="Helical" evidence="1">
    <location>
        <begin position="211"/>
        <end position="233"/>
    </location>
</feature>
<evidence type="ECO:0000256" key="1">
    <source>
        <dbReference type="SAM" id="Phobius"/>
    </source>
</evidence>
<feature type="transmembrane region" description="Helical" evidence="1">
    <location>
        <begin position="20"/>
        <end position="37"/>
    </location>
</feature>
<evidence type="ECO:0000313" key="3">
    <source>
        <dbReference type="Proteomes" id="UP000067598"/>
    </source>
</evidence>
<name>A0A109DE98_9LACO</name>